<protein>
    <recommendedName>
        <fullName evidence="5">EfeO-type cupredoxin-like domain-containing protein</fullName>
    </recommendedName>
</protein>
<evidence type="ECO:0000256" key="2">
    <source>
        <dbReference type="SAM" id="Phobius"/>
    </source>
</evidence>
<keyword evidence="2" id="KW-1133">Transmembrane helix</keyword>
<reference evidence="3 4" key="1">
    <citation type="journal article" date="2016" name="Nat. Commun.">
        <title>Thousands of microbial genomes shed light on interconnected biogeochemical processes in an aquifer system.</title>
        <authorList>
            <person name="Anantharaman K."/>
            <person name="Brown C.T."/>
            <person name="Hug L.A."/>
            <person name="Sharon I."/>
            <person name="Castelle C.J."/>
            <person name="Probst A.J."/>
            <person name="Thomas B.C."/>
            <person name="Singh A."/>
            <person name="Wilkins M.J."/>
            <person name="Karaoz U."/>
            <person name="Brodie E.L."/>
            <person name="Williams K.H."/>
            <person name="Hubbard S.S."/>
            <person name="Banfield J.F."/>
        </authorList>
    </citation>
    <scope>NUCLEOTIDE SEQUENCE [LARGE SCALE GENOMIC DNA]</scope>
</reference>
<dbReference type="EMBL" id="MHSS01000004">
    <property type="protein sequence ID" value="OHA48675.1"/>
    <property type="molecule type" value="Genomic_DNA"/>
</dbReference>
<sequence>MFSRPALFVGAGLAVAVIAISFMLLDRGDERTKMPAPQNQQEPVASDKDEPTQEQEEIQEEEAAEEAQEITPPFSPPPVQIEPPPQDEPPPNEPTGPQIVSYIVEADDNGLYPATISVPRDATVNLTFKVRSTNVYYGGLDFRSTKFVTSSVPPGGETTVTFTADATFTYTSYWPASGVKKADGTITVQ</sequence>
<evidence type="ECO:0000256" key="1">
    <source>
        <dbReference type="SAM" id="MobiDB-lite"/>
    </source>
</evidence>
<evidence type="ECO:0000313" key="4">
    <source>
        <dbReference type="Proteomes" id="UP000177629"/>
    </source>
</evidence>
<organism evidence="3 4">
    <name type="scientific">Candidatus Terrybacteria bacterium RIFCSPHIGHO2_01_FULL_48_17</name>
    <dbReference type="NCBI Taxonomy" id="1802362"/>
    <lineage>
        <taxon>Bacteria</taxon>
        <taxon>Candidatus Terryibacteriota</taxon>
    </lineage>
</organism>
<accession>A0A1G2PK03</accession>
<evidence type="ECO:0008006" key="5">
    <source>
        <dbReference type="Google" id="ProtNLM"/>
    </source>
</evidence>
<dbReference type="Gene3D" id="2.60.40.420">
    <property type="entry name" value="Cupredoxins - blue copper proteins"/>
    <property type="match status" value="1"/>
</dbReference>
<feature type="transmembrane region" description="Helical" evidence="2">
    <location>
        <begin position="6"/>
        <end position="25"/>
    </location>
</feature>
<evidence type="ECO:0000313" key="3">
    <source>
        <dbReference type="EMBL" id="OHA48675.1"/>
    </source>
</evidence>
<dbReference type="InterPro" id="IPR008972">
    <property type="entry name" value="Cupredoxin"/>
</dbReference>
<gene>
    <name evidence="3" type="ORF">A2806_00925</name>
</gene>
<dbReference type="Proteomes" id="UP000177629">
    <property type="component" value="Unassembled WGS sequence"/>
</dbReference>
<keyword evidence="2" id="KW-0812">Transmembrane</keyword>
<feature type="compositionally biased region" description="Acidic residues" evidence="1">
    <location>
        <begin position="52"/>
        <end position="68"/>
    </location>
</feature>
<feature type="compositionally biased region" description="Pro residues" evidence="1">
    <location>
        <begin position="73"/>
        <end position="94"/>
    </location>
</feature>
<name>A0A1G2PK03_9BACT</name>
<proteinExistence type="predicted"/>
<comment type="caution">
    <text evidence="3">The sequence shown here is derived from an EMBL/GenBank/DDBJ whole genome shotgun (WGS) entry which is preliminary data.</text>
</comment>
<dbReference type="AlphaFoldDB" id="A0A1G2PK03"/>
<feature type="region of interest" description="Disordered" evidence="1">
    <location>
        <begin position="31"/>
        <end position="98"/>
    </location>
</feature>
<dbReference type="STRING" id="1802362.A2806_00925"/>
<keyword evidence="2" id="KW-0472">Membrane</keyword>
<dbReference type="SUPFAM" id="SSF49503">
    <property type="entry name" value="Cupredoxins"/>
    <property type="match status" value="1"/>
</dbReference>